<evidence type="ECO:0000313" key="4">
    <source>
        <dbReference type="Proteomes" id="UP001217500"/>
    </source>
</evidence>
<sequence>MIKLSCRPFALAAIVVGLFGLAPAHAGDEGWKSLFDGESLDGWIPKFAGLPLGENYKNTFQAKDGVLSVVYDDYDRFEGRFGHIFYHVPYSHYRLRFEYRFHGKQTAGAPGWAFRNSGVMVHSQAPETMAVDQDFPVSVEVQLLGQEGTEKRATGNLCTPGTQVVLAGQPVMSDQCVDSSSPTFAGDGWVKAEVVVKGGELVEHWIEGQKVLEYGALKYDPAAADTARLGAGAVPLTSGYISFQAESHPVDFRHIELQVIDADQKD</sequence>
<dbReference type="Gene3D" id="2.60.120.560">
    <property type="entry name" value="Exo-inulinase, domain 1"/>
    <property type="match status" value="1"/>
</dbReference>
<evidence type="ECO:0000313" key="3">
    <source>
        <dbReference type="EMBL" id="WCL54393.1"/>
    </source>
</evidence>
<evidence type="ECO:0000259" key="2">
    <source>
        <dbReference type="Pfam" id="PF06439"/>
    </source>
</evidence>
<evidence type="ECO:0000256" key="1">
    <source>
        <dbReference type="SAM" id="SignalP"/>
    </source>
</evidence>
<feature type="signal peptide" evidence="1">
    <location>
        <begin position="1"/>
        <end position="26"/>
    </location>
</feature>
<dbReference type="Proteomes" id="UP001217500">
    <property type="component" value="Chromosome"/>
</dbReference>
<gene>
    <name evidence="3" type="ORF">PH603_01300</name>
</gene>
<dbReference type="GO" id="GO:0016787">
    <property type="term" value="F:hydrolase activity"/>
    <property type="evidence" value="ECO:0007669"/>
    <property type="project" value="InterPro"/>
</dbReference>
<keyword evidence="4" id="KW-1185">Reference proteome</keyword>
<dbReference type="KEGG" id="gso:PH603_01300"/>
<feature type="domain" description="3-keto-alpha-glucoside-1,2-lyase/3-keto-2-hydroxy-glucal hydratase" evidence="2">
    <location>
        <begin position="30"/>
        <end position="257"/>
    </location>
</feature>
<dbReference type="Pfam" id="PF06439">
    <property type="entry name" value="3keto-disac_hyd"/>
    <property type="match status" value="1"/>
</dbReference>
<keyword evidence="1" id="KW-0732">Signal</keyword>
<accession>A0AAE9XV95</accession>
<reference evidence="3" key="1">
    <citation type="submission" date="2023-01" db="EMBL/GenBank/DDBJ databases">
        <title>The genome sequence of Kordiimonadaceae bacterium 6D33.</title>
        <authorList>
            <person name="Liu Y."/>
        </authorList>
    </citation>
    <scope>NUCLEOTIDE SEQUENCE</scope>
    <source>
        <strain evidence="3">6D33</strain>
    </source>
</reference>
<protein>
    <submittedName>
        <fullName evidence="3">DUF1080 domain-containing protein</fullName>
    </submittedName>
</protein>
<dbReference type="InterPro" id="IPR010496">
    <property type="entry name" value="AL/BT2_dom"/>
</dbReference>
<dbReference type="EMBL" id="CP116805">
    <property type="protein sequence ID" value="WCL54393.1"/>
    <property type="molecule type" value="Genomic_DNA"/>
</dbReference>
<feature type="chain" id="PRO_5041936901" evidence="1">
    <location>
        <begin position="27"/>
        <end position="266"/>
    </location>
</feature>
<dbReference type="RefSeq" id="WP_289504112.1">
    <property type="nucleotide sequence ID" value="NZ_CP116805.1"/>
</dbReference>
<dbReference type="AlphaFoldDB" id="A0AAE9XV95"/>
<name>A0AAE9XV95_9PROT</name>
<organism evidence="3 4">
    <name type="scientific">Gimibacter soli</name>
    <dbReference type="NCBI Taxonomy" id="3024400"/>
    <lineage>
        <taxon>Bacteria</taxon>
        <taxon>Pseudomonadati</taxon>
        <taxon>Pseudomonadota</taxon>
        <taxon>Alphaproteobacteria</taxon>
        <taxon>Kordiimonadales</taxon>
        <taxon>Temperatibacteraceae</taxon>
        <taxon>Gimibacter</taxon>
    </lineage>
</organism>
<proteinExistence type="predicted"/>